<dbReference type="PANTHER" id="PTHR31435">
    <property type="entry name" value="PROTEIN NATD1"/>
    <property type="match status" value="1"/>
</dbReference>
<dbReference type="InterPro" id="IPR016181">
    <property type="entry name" value="Acyl_CoA_acyltransferase"/>
</dbReference>
<proteinExistence type="evidence at transcript level"/>
<dbReference type="GO" id="GO:0016746">
    <property type="term" value="F:acyltransferase activity"/>
    <property type="evidence" value="ECO:0007669"/>
    <property type="project" value="UniProtKB-KW"/>
</dbReference>
<dbReference type="AlphaFoldDB" id="R4UNW5"/>
<dbReference type="Pfam" id="PF14542">
    <property type="entry name" value="Acetyltransf_CG"/>
    <property type="match status" value="1"/>
</dbReference>
<dbReference type="InterPro" id="IPR031165">
    <property type="entry name" value="GNAT_YJDJ"/>
</dbReference>
<keyword evidence="5" id="KW-0808">Transferase</keyword>
<dbReference type="SUPFAM" id="SSF55729">
    <property type="entry name" value="Acyl-CoA N-acyltransferases (Nat)"/>
    <property type="match status" value="1"/>
</dbReference>
<name>R4UNW5_COPFO</name>
<dbReference type="PROSITE" id="PS51729">
    <property type="entry name" value="GNAT_YJDJ"/>
    <property type="match status" value="1"/>
</dbReference>
<evidence type="ECO:0000256" key="1">
    <source>
        <dbReference type="ARBA" id="ARBA00006233"/>
    </source>
</evidence>
<dbReference type="InterPro" id="IPR045057">
    <property type="entry name" value="Gcn5-rel_NAT"/>
</dbReference>
<organism evidence="5">
    <name type="scientific">Coptotermes formosanus</name>
    <name type="common">Formosan subterranean termite</name>
    <dbReference type="NCBI Taxonomy" id="36987"/>
    <lineage>
        <taxon>Eukaryota</taxon>
        <taxon>Metazoa</taxon>
        <taxon>Ecdysozoa</taxon>
        <taxon>Arthropoda</taxon>
        <taxon>Hexapoda</taxon>
        <taxon>Insecta</taxon>
        <taxon>Pterygota</taxon>
        <taxon>Neoptera</taxon>
        <taxon>Polyneoptera</taxon>
        <taxon>Dictyoptera</taxon>
        <taxon>Blattodea</taxon>
        <taxon>Blattoidea</taxon>
        <taxon>Termitoidae</taxon>
        <taxon>Rhinotermitidae</taxon>
        <taxon>Coptotermes</taxon>
    </lineage>
</organism>
<protein>
    <recommendedName>
        <fullName evidence="2">Protein NATD1</fullName>
    </recommendedName>
    <alternativeName>
        <fullName evidence="3">N-acetyltransferase domain-containing protein 1</fullName>
    </alternativeName>
</protein>
<accession>R4UNW5</accession>
<dbReference type="Gene3D" id="3.40.630.30">
    <property type="match status" value="1"/>
</dbReference>
<feature type="domain" description="N-acetyltransferase" evidence="4">
    <location>
        <begin position="36"/>
        <end position="123"/>
    </location>
</feature>
<dbReference type="EMBL" id="KC741046">
    <property type="protein sequence ID" value="AGM32870.1"/>
    <property type="molecule type" value="mRNA"/>
</dbReference>
<keyword evidence="5" id="KW-0012">Acyltransferase</keyword>
<reference evidence="5" key="1">
    <citation type="submission" date="2013-03" db="EMBL/GenBank/DDBJ databases">
        <title>Immune-Related transcriptome of Coptotermes formosanus Shiraki workers: the defense mechanism.</title>
        <authorList>
            <person name="Hussain A."/>
            <person name="Li Y.F."/>
            <person name="Wen S.Y."/>
        </authorList>
    </citation>
    <scope>NUCLEOTIDE SEQUENCE</scope>
</reference>
<evidence type="ECO:0000256" key="2">
    <source>
        <dbReference type="ARBA" id="ARBA00020243"/>
    </source>
</evidence>
<evidence type="ECO:0000256" key="3">
    <source>
        <dbReference type="ARBA" id="ARBA00031876"/>
    </source>
</evidence>
<evidence type="ECO:0000259" key="4">
    <source>
        <dbReference type="PROSITE" id="PS51729"/>
    </source>
</evidence>
<sequence length="124" mass="14235">MLRCSARLLMKGVPNTNAADRGGLTKALSTKTFVVKHDDVNHMFYIELDNDVAFIQYDKFNNILDYNETQVPPAFQRRGIAQILAKAAFDHVVKNDLKMKVTCPYLQKYLEEHALPEYTSRIVE</sequence>
<comment type="similarity">
    <text evidence="1">Belongs to the NATD1 family.</text>
</comment>
<evidence type="ECO:0000313" key="5">
    <source>
        <dbReference type="EMBL" id="AGM32870.1"/>
    </source>
</evidence>
<dbReference type="PANTHER" id="PTHR31435:SF9">
    <property type="entry name" value="PROTEIN NATD1"/>
    <property type="match status" value="1"/>
</dbReference>